<dbReference type="RefSeq" id="WP_233677910.1">
    <property type="nucleotide sequence ID" value="NZ_JAJUOS010000015.1"/>
</dbReference>
<dbReference type="Gene3D" id="3.20.10.10">
    <property type="entry name" value="D-amino Acid Aminotransferase, subunit A, domain 2"/>
    <property type="match status" value="1"/>
</dbReference>
<accession>A0ABS8Z1P2</accession>
<dbReference type="Proteomes" id="UP001521181">
    <property type="component" value="Unassembled WGS sequence"/>
</dbReference>
<keyword evidence="2" id="KW-0808">Transferase</keyword>
<organism evidence="2 3">
    <name type="scientific">Rhodobacter flavimaris</name>
    <dbReference type="NCBI Taxonomy" id="2907145"/>
    <lineage>
        <taxon>Bacteria</taxon>
        <taxon>Pseudomonadati</taxon>
        <taxon>Pseudomonadota</taxon>
        <taxon>Alphaproteobacteria</taxon>
        <taxon>Rhodobacterales</taxon>
        <taxon>Rhodobacter group</taxon>
        <taxon>Rhodobacter</taxon>
    </lineage>
</organism>
<name>A0ABS8Z1P2_9RHOB</name>
<keyword evidence="3" id="KW-1185">Reference proteome</keyword>
<dbReference type="InterPro" id="IPR043132">
    <property type="entry name" value="BCAT-like_C"/>
</dbReference>
<evidence type="ECO:0000313" key="2">
    <source>
        <dbReference type="EMBL" id="MCE5974976.1"/>
    </source>
</evidence>
<dbReference type="InterPro" id="IPR001544">
    <property type="entry name" value="Aminotrans_IV"/>
</dbReference>
<reference evidence="2 3" key="1">
    <citation type="submission" date="2021-12" db="EMBL/GenBank/DDBJ databases">
        <title>Sinirhodobacter sp. WL0062 is a bacterium isolated from seawater.</title>
        <authorList>
            <person name="Wang L."/>
            <person name="He W."/>
            <person name="Zhang D.-F."/>
        </authorList>
    </citation>
    <scope>NUCLEOTIDE SEQUENCE [LARGE SCALE GENOMIC DNA]</scope>
    <source>
        <strain evidence="2 3">WL0062</strain>
    </source>
</reference>
<dbReference type="NCBIfam" id="NF005731">
    <property type="entry name" value="PRK07546.1-5"/>
    <property type="match status" value="1"/>
</dbReference>
<dbReference type="InterPro" id="IPR036038">
    <property type="entry name" value="Aminotransferase-like"/>
</dbReference>
<dbReference type="SUPFAM" id="SSF56752">
    <property type="entry name" value="D-aminoacid aminotransferase-like PLP-dependent enzymes"/>
    <property type="match status" value="1"/>
</dbReference>
<sequence>MEKPFRAAIPAGTRLIETFGWWPGEGARRWPLHRARLLRSAASLGFPCDIAELERAIAGIGPSDAPLRCRLTLDADGQVECTTAHFDPNPGVWQIALAPERVSSSDPWLGVKTTQRALYDRARAALSAGIDELLFCNERGELCEGTITSIFVIDQDGRKLTPALSCGLLPGVLREQMLTEGWSEAILTPEDLRRAKEVFVGNSFRGLIRAHWQPGAAD</sequence>
<dbReference type="Gene3D" id="3.30.470.10">
    <property type="match status" value="1"/>
</dbReference>
<dbReference type="EMBL" id="JAJUOS010000015">
    <property type="protein sequence ID" value="MCE5974976.1"/>
    <property type="molecule type" value="Genomic_DNA"/>
</dbReference>
<evidence type="ECO:0000256" key="1">
    <source>
        <dbReference type="ARBA" id="ARBA00014472"/>
    </source>
</evidence>
<keyword evidence="2" id="KW-0032">Aminotransferase</keyword>
<dbReference type="Pfam" id="PF01063">
    <property type="entry name" value="Aminotran_4"/>
    <property type="match status" value="1"/>
</dbReference>
<evidence type="ECO:0000313" key="3">
    <source>
        <dbReference type="Proteomes" id="UP001521181"/>
    </source>
</evidence>
<protein>
    <recommendedName>
        <fullName evidence="1">Probable branched-chain-amino-acid aminotransferase</fullName>
    </recommendedName>
</protein>
<dbReference type="GO" id="GO:0008483">
    <property type="term" value="F:transaminase activity"/>
    <property type="evidence" value="ECO:0007669"/>
    <property type="project" value="UniProtKB-KW"/>
</dbReference>
<proteinExistence type="predicted"/>
<gene>
    <name evidence="2" type="ORF">LZA78_15950</name>
</gene>
<dbReference type="NCBIfam" id="NF005729">
    <property type="entry name" value="PRK07546.1-3"/>
    <property type="match status" value="1"/>
</dbReference>
<dbReference type="InterPro" id="IPR043131">
    <property type="entry name" value="BCAT-like_N"/>
</dbReference>
<comment type="caution">
    <text evidence="2">The sequence shown here is derived from an EMBL/GenBank/DDBJ whole genome shotgun (WGS) entry which is preliminary data.</text>
</comment>